<evidence type="ECO:0000313" key="1">
    <source>
        <dbReference type="EMBL" id="KAH7533576.1"/>
    </source>
</evidence>
<organism evidence="1 2">
    <name type="scientific">Ziziphus jujuba var. spinosa</name>
    <dbReference type="NCBI Taxonomy" id="714518"/>
    <lineage>
        <taxon>Eukaryota</taxon>
        <taxon>Viridiplantae</taxon>
        <taxon>Streptophyta</taxon>
        <taxon>Embryophyta</taxon>
        <taxon>Tracheophyta</taxon>
        <taxon>Spermatophyta</taxon>
        <taxon>Magnoliopsida</taxon>
        <taxon>eudicotyledons</taxon>
        <taxon>Gunneridae</taxon>
        <taxon>Pentapetalae</taxon>
        <taxon>rosids</taxon>
        <taxon>fabids</taxon>
        <taxon>Rosales</taxon>
        <taxon>Rhamnaceae</taxon>
        <taxon>Paliureae</taxon>
        <taxon>Ziziphus</taxon>
    </lineage>
</organism>
<dbReference type="PANTHER" id="PTHR36482">
    <property type="entry name" value="OSJNBA0024J22.15 PROTEIN"/>
    <property type="match status" value="1"/>
</dbReference>
<gene>
    <name evidence="1" type="ORF">FEM48_Zijuj04G0146000</name>
</gene>
<reference evidence="1" key="1">
    <citation type="journal article" date="2021" name="Front. Plant Sci.">
        <title>Chromosome-Scale Genome Assembly for Chinese Sour Jujube and Insights Into Its Genome Evolution and Domestication Signature.</title>
        <authorList>
            <person name="Shen L.-Y."/>
            <person name="Luo H."/>
            <person name="Wang X.-L."/>
            <person name="Wang X.-M."/>
            <person name="Qiu X.-J."/>
            <person name="Liu H."/>
            <person name="Zhou S.-S."/>
            <person name="Jia K.-H."/>
            <person name="Nie S."/>
            <person name="Bao Y.-T."/>
            <person name="Zhang R.-G."/>
            <person name="Yun Q.-Z."/>
            <person name="Chai Y.-H."/>
            <person name="Lu J.-Y."/>
            <person name="Li Y."/>
            <person name="Zhao S.-W."/>
            <person name="Mao J.-F."/>
            <person name="Jia S.-G."/>
            <person name="Mao Y.-M."/>
        </authorList>
    </citation>
    <scope>NUCLEOTIDE SEQUENCE</scope>
    <source>
        <strain evidence="1">AT0</strain>
        <tissue evidence="1">Leaf</tissue>
    </source>
</reference>
<proteinExistence type="predicted"/>
<dbReference type="EMBL" id="JAEACU010000004">
    <property type="protein sequence ID" value="KAH7533576.1"/>
    <property type="molecule type" value="Genomic_DNA"/>
</dbReference>
<evidence type="ECO:0000313" key="2">
    <source>
        <dbReference type="Proteomes" id="UP000813462"/>
    </source>
</evidence>
<name>A0A978VKF7_ZIZJJ</name>
<dbReference type="InterPro" id="IPR053085">
    <property type="entry name" value="Jasmonate-induced_protein"/>
</dbReference>
<dbReference type="InterPro" id="IPR049065">
    <property type="entry name" value="Nakanori"/>
</dbReference>
<protein>
    <recommendedName>
        <fullName evidence="3">23 kDa jasmonate-induced protein-like</fullName>
    </recommendedName>
</protein>
<evidence type="ECO:0008006" key="3">
    <source>
        <dbReference type="Google" id="ProtNLM"/>
    </source>
</evidence>
<dbReference type="Proteomes" id="UP000813462">
    <property type="component" value="Unassembled WGS sequence"/>
</dbReference>
<dbReference type="PANTHER" id="PTHR36482:SF5">
    <property type="entry name" value="23 KDA JASMONATE-INDUCED PROTEIN-LIKE"/>
    <property type="match status" value="1"/>
</dbReference>
<sequence>MAPTVFGNPITDETLKALPEYANKEITPKDRAQVALSRKLPPPDFPVNVFGYIYNATGHTLNLAYDHDWSGHVDESSPYSQIIENGQWGSFLHVGDHTPGKLSLRQSTAGVVYNANNGLVGGFCKWVLAWDAAVLPHDNKAFTMFEEFQIVKEKQNWEALRQKLFNSGHESTDAAYGFKATVSITDGNNPTFHATITLDLPLENA</sequence>
<accession>A0A978VKF7</accession>
<comment type="caution">
    <text evidence="1">The sequence shown here is derived from an EMBL/GenBank/DDBJ whole genome shotgun (WGS) entry which is preliminary data.</text>
</comment>
<dbReference type="Pfam" id="PF21230">
    <property type="entry name" value="Nakanori"/>
    <property type="match status" value="1"/>
</dbReference>
<dbReference type="AlphaFoldDB" id="A0A978VKF7"/>